<proteinExistence type="predicted"/>
<dbReference type="GO" id="GO:1990871">
    <property type="term" value="C:Vma12-Vma22 assembly complex"/>
    <property type="evidence" value="ECO:0007669"/>
    <property type="project" value="TreeGrafter"/>
</dbReference>
<reference evidence="3 4" key="1">
    <citation type="journal article" date="2023" name="IMA Fungus">
        <title>Comparative genomic study of the Penicillium genus elucidates a diverse pangenome and 15 lateral gene transfer events.</title>
        <authorList>
            <person name="Petersen C."/>
            <person name="Sorensen T."/>
            <person name="Nielsen M.R."/>
            <person name="Sondergaard T.E."/>
            <person name="Sorensen J.L."/>
            <person name="Fitzpatrick D.A."/>
            <person name="Frisvad J.C."/>
            <person name="Nielsen K.L."/>
        </authorList>
    </citation>
    <scope>NUCLEOTIDE SEQUENCE [LARGE SCALE GENOMIC DNA]</scope>
    <source>
        <strain evidence="3 4">IBT 35679</strain>
    </source>
</reference>
<dbReference type="Proteomes" id="UP001220324">
    <property type="component" value="Unassembled WGS sequence"/>
</dbReference>
<gene>
    <name evidence="3" type="ORF">N7494_007510</name>
</gene>
<feature type="region of interest" description="Disordered" evidence="2">
    <location>
        <begin position="95"/>
        <end position="194"/>
    </location>
</feature>
<accession>A0AAD6GEU1</accession>
<organism evidence="3 4">
    <name type="scientific">Penicillium frequentans</name>
    <dbReference type="NCBI Taxonomy" id="3151616"/>
    <lineage>
        <taxon>Eukaryota</taxon>
        <taxon>Fungi</taxon>
        <taxon>Dikarya</taxon>
        <taxon>Ascomycota</taxon>
        <taxon>Pezizomycotina</taxon>
        <taxon>Eurotiomycetes</taxon>
        <taxon>Eurotiomycetidae</taxon>
        <taxon>Eurotiales</taxon>
        <taxon>Aspergillaceae</taxon>
        <taxon>Penicillium</taxon>
    </lineage>
</organism>
<feature type="compositionally biased region" description="Polar residues" evidence="2">
    <location>
        <begin position="154"/>
        <end position="168"/>
    </location>
</feature>
<dbReference type="EMBL" id="JAQIZZ010000006">
    <property type="protein sequence ID" value="KAJ5538031.1"/>
    <property type="molecule type" value="Genomic_DNA"/>
</dbReference>
<keyword evidence="4" id="KW-1185">Reference proteome</keyword>
<comment type="caution">
    <text evidence="3">The sequence shown here is derived from an EMBL/GenBank/DDBJ whole genome shotgun (WGS) entry which is preliminary data.</text>
</comment>
<dbReference type="Pfam" id="PF21730">
    <property type="entry name" value="Vma22_CCDC115"/>
    <property type="match status" value="1"/>
</dbReference>
<feature type="compositionally biased region" description="Pro residues" evidence="2">
    <location>
        <begin position="1"/>
        <end position="10"/>
    </location>
</feature>
<feature type="region of interest" description="Disordered" evidence="2">
    <location>
        <begin position="1"/>
        <end position="29"/>
    </location>
</feature>
<name>A0AAD6GEU1_9EURO</name>
<feature type="compositionally biased region" description="Basic and acidic residues" evidence="2">
    <location>
        <begin position="135"/>
        <end position="153"/>
    </location>
</feature>
<protein>
    <recommendedName>
        <fullName evidence="1">Vacuolar ATPase assembly protein VMA22</fullName>
    </recommendedName>
</protein>
<evidence type="ECO:0000313" key="4">
    <source>
        <dbReference type="Proteomes" id="UP001220324"/>
    </source>
</evidence>
<dbReference type="AlphaFoldDB" id="A0AAD6GEU1"/>
<dbReference type="PANTHER" id="PTHR31996">
    <property type="entry name" value="COILED-COIL DOMAIN-CONTAINING PROTEIN 115"/>
    <property type="match status" value="1"/>
</dbReference>
<sequence>MPQIPTPPASRPGSEAPEVEIKPAEAPGGSTELLQSLDILLEQYLHLLDRQQELQSGLAKQLSSGFLALAHANYTCPPGRRYGADYYDERMKATRKISVQRKPEDDNKSTDSTEASNTPSEAEYQFNIEYTPSRTPEEPAESKDELQSEDSKSQKTSKLDTGTTTESDSPVEDSVPNKSSVESKAPKKSRPSDPIYWYGILVPPSLRTAQKSFTDGIQNEVPALAAVVVEMRGLEDKINKIRTELGS</sequence>
<evidence type="ECO:0000256" key="1">
    <source>
        <dbReference type="ARBA" id="ARBA00093634"/>
    </source>
</evidence>
<feature type="compositionally biased region" description="Basic and acidic residues" evidence="2">
    <location>
        <begin position="101"/>
        <end position="111"/>
    </location>
</feature>
<dbReference type="GO" id="GO:0070072">
    <property type="term" value="P:vacuolar proton-transporting V-type ATPase complex assembly"/>
    <property type="evidence" value="ECO:0007669"/>
    <property type="project" value="InterPro"/>
</dbReference>
<dbReference type="PANTHER" id="PTHR31996:SF2">
    <property type="entry name" value="COILED-COIL DOMAIN-CONTAINING PROTEIN 115"/>
    <property type="match status" value="1"/>
</dbReference>
<evidence type="ECO:0000256" key="2">
    <source>
        <dbReference type="SAM" id="MobiDB-lite"/>
    </source>
</evidence>
<evidence type="ECO:0000313" key="3">
    <source>
        <dbReference type="EMBL" id="KAJ5538031.1"/>
    </source>
</evidence>
<dbReference type="InterPro" id="IPR040357">
    <property type="entry name" value="Vma22/CCDC115"/>
</dbReference>
<dbReference type="GO" id="GO:0051082">
    <property type="term" value="F:unfolded protein binding"/>
    <property type="evidence" value="ECO:0007669"/>
    <property type="project" value="TreeGrafter"/>
</dbReference>